<sequence>MRFIFSLPLNSVLNQTPTIAKLLAAQITLKVPSFLRMAGKQAHTGLNLSKYDFIGFDLDNTLCTYNLKNLFTNHYNYLSSYLNRTSYNLPTELNPDLVDFISRGLIIDVEAMNLLKVLADGEIVRACHGTKVLSTEDIVQKYGKKKKWKPLDEVIASNFLNWKTKTEMYSFMDFTDASVTAVYALAVDSGFPSQKVWFDVIEGLKTMYSDEDWLKNLLNNHKLFMNETSKKVINWIKELKKTKKIALITSNYSELVPQIASACLGSDWKKLFDVIIYDAKKPGFFSRTVPFFDLEGKETTFSFSGCYSGGCMRTIQETLAKELNREPLCLYFGDSPYHDFMFTEIDYIAIIEELKAEGLFPGNHPSAEFLSSTVWGPYLYEGEKPTLFGKFALNSKFCAPDLDFFADLPINIEFVSQLRGVSPQSLPRNSPQ</sequence>
<name>A0A0A9Z8B3_LYGHE</name>
<dbReference type="AlphaFoldDB" id="A0A0A9Z8B3"/>
<proteinExistence type="inferred from homology"/>
<dbReference type="PANTHER" id="PTHR12103:SF38">
    <property type="entry name" value="5'-NUCLEOTIDASE DOMAIN-CONTAINING PROTEIN 1"/>
    <property type="match status" value="1"/>
</dbReference>
<dbReference type="GO" id="GO:0008253">
    <property type="term" value="F:5'-nucleotidase activity"/>
    <property type="evidence" value="ECO:0007669"/>
    <property type="project" value="TreeGrafter"/>
</dbReference>
<dbReference type="Gene3D" id="3.40.50.1000">
    <property type="entry name" value="HAD superfamily/HAD-like"/>
    <property type="match status" value="1"/>
</dbReference>
<dbReference type="EMBL" id="GBHO01002102">
    <property type="protein sequence ID" value="JAG41502.1"/>
    <property type="molecule type" value="Transcribed_RNA"/>
</dbReference>
<keyword evidence="2" id="KW-0479">Metal-binding</keyword>
<evidence type="ECO:0000256" key="2">
    <source>
        <dbReference type="ARBA" id="ARBA00022723"/>
    </source>
</evidence>
<evidence type="ECO:0000256" key="1">
    <source>
        <dbReference type="ARBA" id="ARBA00009589"/>
    </source>
</evidence>
<accession>A0A0A9Z8B3</accession>
<gene>
    <name evidence="5" type="primary">Nt5dc1</name>
    <name evidence="6" type="synonym">Nt5dc1_1</name>
    <name evidence="5" type="ORF">CM83_52371</name>
    <name evidence="6" type="ORF">g.70573</name>
</gene>
<organism evidence="5">
    <name type="scientific">Lygus hesperus</name>
    <name type="common">Western plant bug</name>
    <dbReference type="NCBI Taxonomy" id="30085"/>
    <lineage>
        <taxon>Eukaryota</taxon>
        <taxon>Metazoa</taxon>
        <taxon>Ecdysozoa</taxon>
        <taxon>Arthropoda</taxon>
        <taxon>Hexapoda</taxon>
        <taxon>Insecta</taxon>
        <taxon>Pterygota</taxon>
        <taxon>Neoptera</taxon>
        <taxon>Paraneoptera</taxon>
        <taxon>Hemiptera</taxon>
        <taxon>Heteroptera</taxon>
        <taxon>Panheteroptera</taxon>
        <taxon>Cimicomorpha</taxon>
        <taxon>Miridae</taxon>
        <taxon>Mirini</taxon>
        <taxon>Lygus</taxon>
    </lineage>
</organism>
<evidence type="ECO:0000256" key="3">
    <source>
        <dbReference type="ARBA" id="ARBA00022801"/>
    </source>
</evidence>
<dbReference type="InterPro" id="IPR023214">
    <property type="entry name" value="HAD_sf"/>
</dbReference>
<evidence type="ECO:0000313" key="6">
    <source>
        <dbReference type="EMBL" id="JAQ07047.1"/>
    </source>
</evidence>
<evidence type="ECO:0000256" key="4">
    <source>
        <dbReference type="ARBA" id="ARBA00022842"/>
    </source>
</evidence>
<reference evidence="6" key="3">
    <citation type="journal article" date="2016" name="Gigascience">
        <title>De novo construction of an expanded transcriptome assembly for the western tarnished plant bug, Lygus hesperus.</title>
        <authorList>
            <person name="Tassone E.E."/>
            <person name="Geib S.M."/>
            <person name="Hall B."/>
            <person name="Fabrick J.A."/>
            <person name="Brent C.S."/>
            <person name="Hull J.J."/>
        </authorList>
    </citation>
    <scope>NUCLEOTIDE SEQUENCE</scope>
</reference>
<comment type="similarity">
    <text evidence="1">Belongs to the 5'(3')-deoxyribonucleotidase family.</text>
</comment>
<reference evidence="5" key="1">
    <citation type="journal article" date="2014" name="PLoS ONE">
        <title>Transcriptome-Based Identification of ABC Transporters in the Western Tarnished Plant Bug Lygus hesperus.</title>
        <authorList>
            <person name="Hull J.J."/>
            <person name="Chaney K."/>
            <person name="Geib S.M."/>
            <person name="Fabrick J.A."/>
            <person name="Brent C.S."/>
            <person name="Walsh D."/>
            <person name="Lavine L.C."/>
        </authorList>
    </citation>
    <scope>NUCLEOTIDE SEQUENCE</scope>
</reference>
<dbReference type="GO" id="GO:0046872">
    <property type="term" value="F:metal ion binding"/>
    <property type="evidence" value="ECO:0007669"/>
    <property type="project" value="UniProtKB-KW"/>
</dbReference>
<dbReference type="PANTHER" id="PTHR12103">
    <property type="entry name" value="5'-NUCLEOTIDASE DOMAIN-CONTAINING"/>
    <property type="match status" value="1"/>
</dbReference>
<reference evidence="5" key="2">
    <citation type="submission" date="2014-07" db="EMBL/GenBank/DDBJ databases">
        <authorList>
            <person name="Hull J."/>
        </authorList>
    </citation>
    <scope>NUCLEOTIDE SEQUENCE</scope>
</reference>
<dbReference type="EMBL" id="GDHC01011582">
    <property type="protein sequence ID" value="JAQ07047.1"/>
    <property type="molecule type" value="Transcribed_RNA"/>
</dbReference>
<evidence type="ECO:0000313" key="5">
    <source>
        <dbReference type="EMBL" id="JAG41502.1"/>
    </source>
</evidence>
<dbReference type="InterPro" id="IPR008380">
    <property type="entry name" value="HAD-SF_hydro_IG_5-nucl"/>
</dbReference>
<dbReference type="SUPFAM" id="SSF56784">
    <property type="entry name" value="HAD-like"/>
    <property type="match status" value="1"/>
</dbReference>
<dbReference type="InterPro" id="IPR036412">
    <property type="entry name" value="HAD-like_sf"/>
</dbReference>
<dbReference type="Pfam" id="PF05761">
    <property type="entry name" value="5_nucleotid"/>
    <property type="match status" value="1"/>
</dbReference>
<keyword evidence="4" id="KW-0460">Magnesium</keyword>
<keyword evidence="3" id="KW-0378">Hydrolase</keyword>
<protein>
    <submittedName>
        <fullName evidence="5">5'-nucleotidase domain-containing protein 1</fullName>
    </submittedName>
</protein>